<dbReference type="Proteomes" id="UP000678679">
    <property type="component" value="Chromosome 1"/>
</dbReference>
<keyword evidence="2" id="KW-1185">Reference proteome</keyword>
<dbReference type="EMBL" id="CP076132">
    <property type="protein sequence ID" value="QWG01845.1"/>
    <property type="molecule type" value="Genomic_DNA"/>
</dbReference>
<sequence>MIKKKPEALHHTYAVMKLQNTDSLYDKMIELDVDVILKDSTFVLKKELIIPKGDNVLLQSNLRDNAQDVIFENLQFTVETLNQDSIIVDNE</sequence>
<name>A0AAX1N340_9BACT</name>
<dbReference type="KEGG" id="fya:KMW28_19750"/>
<evidence type="ECO:0000313" key="2">
    <source>
        <dbReference type="Proteomes" id="UP000678679"/>
    </source>
</evidence>
<gene>
    <name evidence="1" type="ORF">KMW28_19750</name>
</gene>
<accession>A0AAX1N340</accession>
<reference evidence="1 2" key="1">
    <citation type="submission" date="2021-05" db="EMBL/GenBank/DDBJ databases">
        <title>Comparative genomic studies on the polysaccharide-degrading batcterial strains of the Flammeovirga genus.</title>
        <authorList>
            <person name="Zewei F."/>
            <person name="Zheng Z."/>
            <person name="Yu L."/>
            <person name="Ruyue G."/>
            <person name="Yanhong M."/>
            <person name="Yuanyuan C."/>
            <person name="Jingyan G."/>
            <person name="Wenjun H."/>
        </authorList>
    </citation>
    <scope>NUCLEOTIDE SEQUENCE [LARGE SCALE GENOMIC DNA]</scope>
    <source>
        <strain evidence="1 2">NBRC:100898</strain>
    </source>
</reference>
<protein>
    <submittedName>
        <fullName evidence="1">Uncharacterized protein</fullName>
    </submittedName>
</protein>
<dbReference type="AlphaFoldDB" id="A0AAX1N340"/>
<evidence type="ECO:0000313" key="1">
    <source>
        <dbReference type="EMBL" id="QWG01845.1"/>
    </source>
</evidence>
<dbReference type="RefSeq" id="WP_169667246.1">
    <property type="nucleotide sequence ID" value="NZ_CP076132.1"/>
</dbReference>
<proteinExistence type="predicted"/>
<organism evidence="1 2">
    <name type="scientific">Flammeovirga yaeyamensis</name>
    <dbReference type="NCBI Taxonomy" id="367791"/>
    <lineage>
        <taxon>Bacteria</taxon>
        <taxon>Pseudomonadati</taxon>
        <taxon>Bacteroidota</taxon>
        <taxon>Cytophagia</taxon>
        <taxon>Cytophagales</taxon>
        <taxon>Flammeovirgaceae</taxon>
        <taxon>Flammeovirga</taxon>
    </lineage>
</organism>